<keyword evidence="5" id="KW-0560">Oxidoreductase</keyword>
<feature type="domain" description="Plastocyanin-like" evidence="13">
    <location>
        <begin position="478"/>
        <end position="588"/>
    </location>
</feature>
<dbReference type="Pfam" id="PF07731">
    <property type="entry name" value="Cu-oxidase_2"/>
    <property type="match status" value="1"/>
</dbReference>
<proteinExistence type="inferred from homology"/>
<dbReference type="PANTHER" id="PTHR11709">
    <property type="entry name" value="MULTI-COPPER OXIDASE"/>
    <property type="match status" value="1"/>
</dbReference>
<dbReference type="HOGENOM" id="CLU_006504_3_1_1"/>
<dbReference type="InterPro" id="IPR008972">
    <property type="entry name" value="Cupredoxin"/>
</dbReference>
<feature type="signal peptide" evidence="11">
    <location>
        <begin position="1"/>
        <end position="22"/>
    </location>
</feature>
<dbReference type="InterPro" id="IPR033138">
    <property type="entry name" value="Cu_oxidase_CS"/>
</dbReference>
<evidence type="ECO:0000313" key="16">
    <source>
        <dbReference type="Proteomes" id="UP000002748"/>
    </source>
</evidence>
<protein>
    <submittedName>
        <fullName evidence="15">Diphenol oxidase</fullName>
    </submittedName>
</protein>
<dbReference type="RefSeq" id="XP_014177996.1">
    <property type="nucleotide sequence ID" value="XM_014322521.1"/>
</dbReference>
<evidence type="ECO:0000256" key="4">
    <source>
        <dbReference type="ARBA" id="ARBA00022723"/>
    </source>
</evidence>
<dbReference type="Gene3D" id="2.60.40.420">
    <property type="entry name" value="Cupredoxins - blue copper proteins"/>
    <property type="match status" value="3"/>
</dbReference>
<dbReference type="InterPro" id="IPR011707">
    <property type="entry name" value="Cu-oxidase-like_N"/>
</dbReference>
<evidence type="ECO:0000259" key="14">
    <source>
        <dbReference type="Pfam" id="PF07732"/>
    </source>
</evidence>
<dbReference type="CDD" id="cd13857">
    <property type="entry name" value="CuRO_1_Diphenol_Ox"/>
    <property type="match status" value="1"/>
</dbReference>
<evidence type="ECO:0000256" key="2">
    <source>
        <dbReference type="ARBA" id="ARBA00010609"/>
    </source>
</evidence>
<evidence type="ECO:0000256" key="10">
    <source>
        <dbReference type="SAM" id="MobiDB-lite"/>
    </source>
</evidence>
<keyword evidence="8" id="KW-0325">Glycoprotein</keyword>
<dbReference type="CDD" id="cd13883">
    <property type="entry name" value="CuRO_2_Diphenol_Ox"/>
    <property type="match status" value="1"/>
</dbReference>
<dbReference type="InterPro" id="IPR001117">
    <property type="entry name" value="Cu-oxidase_2nd"/>
</dbReference>
<evidence type="ECO:0000256" key="6">
    <source>
        <dbReference type="ARBA" id="ARBA00023008"/>
    </source>
</evidence>
<gene>
    <name evidence="15" type="ORF">A1Q1_04144</name>
</gene>
<dbReference type="SUPFAM" id="SSF49503">
    <property type="entry name" value="Cupredoxins"/>
    <property type="match status" value="3"/>
</dbReference>
<name>J5SRL5_TRIAS</name>
<evidence type="ECO:0000256" key="7">
    <source>
        <dbReference type="ARBA" id="ARBA00023157"/>
    </source>
</evidence>
<dbReference type="AlphaFoldDB" id="J5SRL5"/>
<evidence type="ECO:0000256" key="1">
    <source>
        <dbReference type="ARBA" id="ARBA00004191"/>
    </source>
</evidence>
<feature type="chain" id="PRO_5003785462" evidence="11">
    <location>
        <begin position="23"/>
        <end position="649"/>
    </location>
</feature>
<dbReference type="InterPro" id="IPR011706">
    <property type="entry name" value="Cu-oxidase_C"/>
</dbReference>
<sequence>MVRLSAFFFPATVALLAGAVDAHDHGHGNGHHHQTSTVVASPTTNPNPPGPFVVPPPPPPDKIFSYPQPALPEQTAARDQSTWKLNRSKHRGHKTRRYNFNLSYTAGAPSGFHRRLTTANAQFPGPLIEASVGDTIEVKVTNDLDEPQALHWHGIRMEGTPFNDGPPGINQCPIPPGGSYTYRFKVSHYGTYWWHSHYGATMADGLYGAIVVHSPKDPIRSDAEEVLFVSDWYNDQSNTIVAGLRNTSVGYRGMPIPGIPDAVLINGLGQTNCSHVQPGVECTQNEVHVVEAKPGSKLRLRVINPGMEAMIRFSVDGHVLKVVEADDTPIEPLYMHELDIASGQRYSVILDLDQPDAAYWMRARIAAGCVLLGRELETKAILRYKGREGEPTSQPWPDRAESNAPCVDIDNKYTVVPLHREKLPKPVTQGRMDSAAGEFVDVATGAKFIGFGFNNVTYLNYIQDPVYQQVQEGRPLNTTHFAHLSFSGKGSADLLLNQLDPGIAHPFHLHGRPFSIIARGSGKMTLDGLKDVKLNTVNPLRRDTLHLPVSSWALLRIPLDDPGVWAIHCHLGWHLANGKLAVIVVQPEKLKHLRQPREWYGLCTNNKNEIGPAKRDSDTSDEAGPAGEAGEVDDFAPRQVRRYGETRTV</sequence>
<evidence type="ECO:0000259" key="13">
    <source>
        <dbReference type="Pfam" id="PF07731"/>
    </source>
</evidence>
<evidence type="ECO:0000256" key="5">
    <source>
        <dbReference type="ARBA" id="ARBA00023002"/>
    </source>
</evidence>
<keyword evidence="4" id="KW-0479">Metal-binding</keyword>
<dbReference type="Pfam" id="PF00394">
    <property type="entry name" value="Cu-oxidase"/>
    <property type="match status" value="1"/>
</dbReference>
<dbReference type="PROSITE" id="PS00079">
    <property type="entry name" value="MULTICOPPER_OXIDASE1"/>
    <property type="match status" value="1"/>
</dbReference>
<reference evidence="15 16" key="1">
    <citation type="journal article" date="2012" name="Eukaryot. Cell">
        <title>Draft genome sequence of CBS 2479, the standard type strain of Trichosporon asahii.</title>
        <authorList>
            <person name="Yang R.Y."/>
            <person name="Li H.T."/>
            <person name="Zhu H."/>
            <person name="Zhou G.P."/>
            <person name="Wang M."/>
            <person name="Wang L."/>
        </authorList>
    </citation>
    <scope>NUCLEOTIDE SEQUENCE [LARGE SCALE GENOMIC DNA]</scope>
    <source>
        <strain evidence="16">ATCC 90039 / CBS 2479 / JCM 2466 / KCTC 7840 / NCYC 2677 / UAMH 7654</strain>
    </source>
</reference>
<feature type="region of interest" description="Disordered" evidence="10">
    <location>
        <begin position="25"/>
        <end position="51"/>
    </location>
</feature>
<evidence type="ECO:0000256" key="3">
    <source>
        <dbReference type="ARBA" id="ARBA00022512"/>
    </source>
</evidence>
<dbReference type="Proteomes" id="UP000002748">
    <property type="component" value="Unassembled WGS sequence"/>
</dbReference>
<accession>J5SRL5</accession>
<dbReference type="VEuPathDB" id="FungiDB:A1Q1_04144"/>
<comment type="similarity">
    <text evidence="2">Belongs to the multicopper oxidase family.</text>
</comment>
<keyword evidence="6" id="KW-0186">Copper</keyword>
<dbReference type="GO" id="GO:0005507">
    <property type="term" value="F:copper ion binding"/>
    <property type="evidence" value="ECO:0007669"/>
    <property type="project" value="InterPro"/>
</dbReference>
<dbReference type="OrthoDB" id="2121828at2759"/>
<comment type="subcellular location">
    <subcellularLocation>
        <location evidence="1">Secreted</location>
        <location evidence="1">Cell wall</location>
    </subcellularLocation>
</comment>
<dbReference type="FunFam" id="2.60.40.420:FF:000045">
    <property type="entry name" value="Laccase 2"/>
    <property type="match status" value="1"/>
</dbReference>
<keyword evidence="7" id="KW-1015">Disulfide bond</keyword>
<dbReference type="KEGG" id="tasa:A1Q1_04144"/>
<comment type="caution">
    <text evidence="15">The sequence shown here is derived from an EMBL/GenBank/DDBJ whole genome shotgun (WGS) entry which is preliminary data.</text>
</comment>
<dbReference type="Pfam" id="PF07732">
    <property type="entry name" value="Cu-oxidase_3"/>
    <property type="match status" value="1"/>
</dbReference>
<evidence type="ECO:0000256" key="9">
    <source>
        <dbReference type="ARBA" id="ARBA00055106"/>
    </source>
</evidence>
<dbReference type="GO" id="GO:0016491">
    <property type="term" value="F:oxidoreductase activity"/>
    <property type="evidence" value="ECO:0007669"/>
    <property type="project" value="UniProtKB-KW"/>
</dbReference>
<dbReference type="GeneID" id="25987657"/>
<dbReference type="CDD" id="cd13904">
    <property type="entry name" value="CuRO_3_Diphenol_Ox"/>
    <property type="match status" value="1"/>
</dbReference>
<feature type="region of interest" description="Disordered" evidence="10">
    <location>
        <begin position="609"/>
        <end position="649"/>
    </location>
</feature>
<keyword evidence="11" id="KW-0732">Signal</keyword>
<comment type="function">
    <text evidence="9">Laccase that catalyzes the oxidation of certain aromatic compounds, including L-dopa, to quinones, which then polymerize to melanin. Able to oxidize a wide variety of aromatic diphenol and diamino groups in the ortho, meta, and para positions but not monophenolic groups such as in phenol, tyramine, or tyrosine. Plays an important role in virulence. Plays a role in dissemination to extrapulmonary sites but is not involved in pulmonary growth or in elicitation of cellular immune responses in the lung.</text>
</comment>
<evidence type="ECO:0000313" key="15">
    <source>
        <dbReference type="EMBL" id="EJT47151.1"/>
    </source>
</evidence>
<evidence type="ECO:0000256" key="8">
    <source>
        <dbReference type="ARBA" id="ARBA00023180"/>
    </source>
</evidence>
<feature type="domain" description="Plastocyanin-like" evidence="12">
    <location>
        <begin position="226"/>
        <end position="386"/>
    </location>
</feature>
<dbReference type="PANTHER" id="PTHR11709:SF414">
    <property type="entry name" value="ADR239WP"/>
    <property type="match status" value="1"/>
</dbReference>
<dbReference type="InterPro" id="IPR045087">
    <property type="entry name" value="Cu-oxidase_fam"/>
</dbReference>
<keyword evidence="3" id="KW-0964">Secreted</keyword>
<evidence type="ECO:0000256" key="11">
    <source>
        <dbReference type="SAM" id="SignalP"/>
    </source>
</evidence>
<feature type="domain" description="Plastocyanin-like" evidence="14">
    <location>
        <begin position="108"/>
        <end position="216"/>
    </location>
</feature>
<evidence type="ECO:0000259" key="12">
    <source>
        <dbReference type="Pfam" id="PF00394"/>
    </source>
</evidence>
<dbReference type="EMBL" id="ALBS01000262">
    <property type="protein sequence ID" value="EJT47151.1"/>
    <property type="molecule type" value="Genomic_DNA"/>
</dbReference>
<organism evidence="15 16">
    <name type="scientific">Trichosporon asahii var. asahii (strain ATCC 90039 / CBS 2479 / JCM 2466 / KCTC 7840 / NBRC 103889/ NCYC 2677 / UAMH 7654)</name>
    <name type="common">Yeast</name>
    <dbReference type="NCBI Taxonomy" id="1186058"/>
    <lineage>
        <taxon>Eukaryota</taxon>
        <taxon>Fungi</taxon>
        <taxon>Dikarya</taxon>
        <taxon>Basidiomycota</taxon>
        <taxon>Agaricomycotina</taxon>
        <taxon>Tremellomycetes</taxon>
        <taxon>Trichosporonales</taxon>
        <taxon>Trichosporonaceae</taxon>
        <taxon>Trichosporon</taxon>
    </lineage>
</organism>
<keyword evidence="3" id="KW-0134">Cell wall</keyword>